<keyword evidence="6 10" id="KW-0584">Phenylalanine biosynthesis</keyword>
<keyword evidence="5 10" id="KW-0057">Aromatic amino acid biosynthesis</keyword>
<comment type="pathway">
    <text evidence="1 10">Amino-acid biosynthesis; L-phenylalanine biosynthesis; phenylpyruvate from prephenate: step 1/1.</text>
</comment>
<dbReference type="Gene3D" id="3.30.70.260">
    <property type="match status" value="1"/>
</dbReference>
<dbReference type="Pfam" id="PF01842">
    <property type="entry name" value="ACT"/>
    <property type="match status" value="1"/>
</dbReference>
<keyword evidence="4 10" id="KW-0028">Amino-acid biosynthesis</keyword>
<evidence type="ECO:0000256" key="4">
    <source>
        <dbReference type="ARBA" id="ARBA00022605"/>
    </source>
</evidence>
<dbReference type="InterPro" id="IPR008242">
    <property type="entry name" value="Chor_mutase/pphenate_deHydtase"/>
</dbReference>
<name>A0A098BHS0_9NOCA</name>
<evidence type="ECO:0000256" key="8">
    <source>
        <dbReference type="ARBA" id="ARBA00047848"/>
    </source>
</evidence>
<evidence type="ECO:0000313" key="13">
    <source>
        <dbReference type="EMBL" id="CDZ88274.1"/>
    </source>
</evidence>
<dbReference type="PROSITE" id="PS51171">
    <property type="entry name" value="PREPHENATE_DEHYDR_3"/>
    <property type="match status" value="1"/>
</dbReference>
<organism evidence="13 14">
    <name type="scientific">Rhodococcus ruber</name>
    <dbReference type="NCBI Taxonomy" id="1830"/>
    <lineage>
        <taxon>Bacteria</taxon>
        <taxon>Bacillati</taxon>
        <taxon>Actinomycetota</taxon>
        <taxon>Actinomycetes</taxon>
        <taxon>Mycobacteriales</taxon>
        <taxon>Nocardiaceae</taxon>
        <taxon>Rhodococcus</taxon>
    </lineage>
</organism>
<evidence type="ECO:0000256" key="9">
    <source>
        <dbReference type="PIRSR" id="PIRSR001500-2"/>
    </source>
</evidence>
<gene>
    <name evidence="10 13" type="primary">pheA</name>
    <name evidence="13" type="ORF">RHRU231_40024</name>
</gene>
<dbReference type="SUPFAM" id="SSF53850">
    <property type="entry name" value="Periplasmic binding protein-like II"/>
    <property type="match status" value="1"/>
</dbReference>
<feature type="domain" description="ACT" evidence="12">
    <location>
        <begin position="205"/>
        <end position="279"/>
    </location>
</feature>
<reference evidence="13 14" key="1">
    <citation type="journal article" date="2014" name="Genome Announc.">
        <title>Draft Genome Sequence of Propane- and Butane-Oxidizing Actinobacterium Rhodococcus ruber IEGM 231.</title>
        <authorList>
            <person name="Ivshina I.B."/>
            <person name="Kuyukina M.S."/>
            <person name="Krivoruchko A.V."/>
            <person name="Barbe V."/>
            <person name="Fischer C."/>
        </authorList>
    </citation>
    <scope>NUCLEOTIDE SEQUENCE [LARGE SCALE GENOMIC DNA]</scope>
</reference>
<evidence type="ECO:0000256" key="5">
    <source>
        <dbReference type="ARBA" id="ARBA00023141"/>
    </source>
</evidence>
<dbReference type="Gene3D" id="3.40.190.10">
    <property type="entry name" value="Periplasmic binding protein-like II"/>
    <property type="match status" value="2"/>
</dbReference>
<dbReference type="InterPro" id="IPR018528">
    <property type="entry name" value="Preph_deHydtase_CS"/>
</dbReference>
<dbReference type="PANTHER" id="PTHR21022:SF19">
    <property type="entry name" value="PREPHENATE DEHYDRATASE-RELATED"/>
    <property type="match status" value="1"/>
</dbReference>
<dbReference type="eggNOG" id="COG0077">
    <property type="taxonomic scope" value="Bacteria"/>
</dbReference>
<evidence type="ECO:0000256" key="6">
    <source>
        <dbReference type="ARBA" id="ARBA00023222"/>
    </source>
</evidence>
<proteinExistence type="predicted"/>
<dbReference type="GO" id="GO:0009094">
    <property type="term" value="P:L-phenylalanine biosynthetic process"/>
    <property type="evidence" value="ECO:0007669"/>
    <property type="project" value="UniProtKB-UniPathway"/>
</dbReference>
<dbReference type="SUPFAM" id="SSF55021">
    <property type="entry name" value="ACT-like"/>
    <property type="match status" value="1"/>
</dbReference>
<evidence type="ECO:0000256" key="7">
    <source>
        <dbReference type="ARBA" id="ARBA00023239"/>
    </source>
</evidence>
<evidence type="ECO:0000256" key="1">
    <source>
        <dbReference type="ARBA" id="ARBA00004741"/>
    </source>
</evidence>
<dbReference type="FunFam" id="3.30.70.260:FF:000012">
    <property type="entry name" value="Prephenate dehydratase"/>
    <property type="match status" value="1"/>
</dbReference>
<dbReference type="CDD" id="cd04905">
    <property type="entry name" value="ACT_CM-PDT"/>
    <property type="match status" value="1"/>
</dbReference>
<keyword evidence="7 10" id="KW-0456">Lyase</keyword>
<evidence type="ECO:0000259" key="11">
    <source>
        <dbReference type="PROSITE" id="PS51171"/>
    </source>
</evidence>
<dbReference type="GO" id="GO:0005737">
    <property type="term" value="C:cytoplasm"/>
    <property type="evidence" value="ECO:0007669"/>
    <property type="project" value="TreeGrafter"/>
</dbReference>
<comment type="catalytic activity">
    <reaction evidence="8 10">
        <text>prephenate + H(+) = 3-phenylpyruvate + CO2 + H2O</text>
        <dbReference type="Rhea" id="RHEA:21648"/>
        <dbReference type="ChEBI" id="CHEBI:15377"/>
        <dbReference type="ChEBI" id="CHEBI:15378"/>
        <dbReference type="ChEBI" id="CHEBI:16526"/>
        <dbReference type="ChEBI" id="CHEBI:18005"/>
        <dbReference type="ChEBI" id="CHEBI:29934"/>
        <dbReference type="EC" id="4.2.1.51"/>
    </reaction>
</comment>
<dbReference type="UniPathway" id="UPA00121">
    <property type="reaction ID" value="UER00345"/>
</dbReference>
<dbReference type="EC" id="4.2.1.51" evidence="2 10"/>
<dbReference type="FunFam" id="3.40.190.10:FF:000064">
    <property type="entry name" value="Prephenate dehydratase"/>
    <property type="match status" value="1"/>
</dbReference>
<dbReference type="InterPro" id="IPR001086">
    <property type="entry name" value="Preph_deHydtase"/>
</dbReference>
<sequence length="310" mass="32895">MRTLLGVPRIAYFGPTGTFTEMALARFEDAGTFDGPVERVSAASPPAALQLVRDGAVDAAVVPIESSVEGSVPPTMDALAVGPRLQIVAETELDVAFTVVARPGVTLGEARTVHAYPVAAAQVRQWIADHMPQAEVVAASSNAGAAEDVAAGKADAGVSTALAGQRLGLQVLADSVADHSGARTRFVLATRPAATPARTGVDRTSVILQLPNEPGSLVRAMTEFATRGIDLTRIESRPTRQEYGTYFFHLDCVGHIDDALVAEALKALHRFAQVRFLGSWAAVSQHGVAPVSDEEDARWLQRLRRGEEER</sequence>
<protein>
    <recommendedName>
        <fullName evidence="3 10">Prephenate dehydratase</fullName>
        <shortName evidence="10">PDT</shortName>
        <ecNumber evidence="2 10">4.2.1.51</ecNumber>
    </recommendedName>
</protein>
<dbReference type="AlphaFoldDB" id="A0A098BHS0"/>
<evidence type="ECO:0000256" key="10">
    <source>
        <dbReference type="RuleBase" id="RU361254"/>
    </source>
</evidence>
<accession>A0A098BHS0</accession>
<evidence type="ECO:0000313" key="14">
    <source>
        <dbReference type="Proteomes" id="UP000042997"/>
    </source>
</evidence>
<evidence type="ECO:0000259" key="12">
    <source>
        <dbReference type="PROSITE" id="PS51671"/>
    </source>
</evidence>
<dbReference type="Proteomes" id="UP000042997">
    <property type="component" value="Unassembled WGS sequence"/>
</dbReference>
<dbReference type="EMBL" id="CCSD01000050">
    <property type="protein sequence ID" value="CDZ88274.1"/>
    <property type="molecule type" value="Genomic_DNA"/>
</dbReference>
<dbReference type="GO" id="GO:0004664">
    <property type="term" value="F:prephenate dehydratase activity"/>
    <property type="evidence" value="ECO:0007669"/>
    <property type="project" value="UniProtKB-UniRule"/>
</dbReference>
<feature type="domain" description="Prephenate dehydratase" evidence="11">
    <location>
        <begin position="9"/>
        <end position="191"/>
    </location>
</feature>
<dbReference type="PROSITE" id="PS51671">
    <property type="entry name" value="ACT"/>
    <property type="match status" value="1"/>
</dbReference>
<dbReference type="PANTHER" id="PTHR21022">
    <property type="entry name" value="PREPHENATE DEHYDRATASE P PROTEIN"/>
    <property type="match status" value="1"/>
</dbReference>
<feature type="site" description="Essential for prephenate dehydratase activity" evidence="9">
    <location>
        <position position="184"/>
    </location>
</feature>
<evidence type="ECO:0000256" key="3">
    <source>
        <dbReference type="ARBA" id="ARBA00021872"/>
    </source>
</evidence>
<dbReference type="InterPro" id="IPR045865">
    <property type="entry name" value="ACT-like_dom_sf"/>
</dbReference>
<dbReference type="InterPro" id="IPR002912">
    <property type="entry name" value="ACT_dom"/>
</dbReference>
<evidence type="ECO:0000256" key="2">
    <source>
        <dbReference type="ARBA" id="ARBA00013147"/>
    </source>
</evidence>
<dbReference type="PIRSF" id="PIRSF001500">
    <property type="entry name" value="Chor_mut_pdt_Ppr"/>
    <property type="match status" value="1"/>
</dbReference>
<dbReference type="NCBIfam" id="NF008865">
    <property type="entry name" value="PRK11898.1"/>
    <property type="match status" value="1"/>
</dbReference>
<dbReference type="PROSITE" id="PS00858">
    <property type="entry name" value="PREPHENATE_DEHYDR_2"/>
    <property type="match status" value="1"/>
</dbReference>
<dbReference type="Pfam" id="PF00800">
    <property type="entry name" value="PDT"/>
    <property type="match status" value="1"/>
</dbReference>
<dbReference type="CDD" id="cd13632">
    <property type="entry name" value="PBP2_Aa-PDT_like"/>
    <property type="match status" value="1"/>
</dbReference>